<keyword evidence="10" id="KW-1185">Reference proteome</keyword>
<keyword evidence="3 7" id="KW-0479">Metal-binding</keyword>
<comment type="caution">
    <text evidence="9">The sequence shown here is derived from an EMBL/GenBank/DDBJ whole genome shotgun (WGS) entry which is preliminary data.</text>
</comment>
<dbReference type="FunFam" id="3.40.50.720:FF:000039">
    <property type="entry name" value="Alcohol dehydrogenase AdhP"/>
    <property type="match status" value="1"/>
</dbReference>
<dbReference type="Gene3D" id="3.40.50.720">
    <property type="entry name" value="NAD(P)-binding Rossmann-like Domain"/>
    <property type="match status" value="1"/>
</dbReference>
<evidence type="ECO:0000256" key="2">
    <source>
        <dbReference type="ARBA" id="ARBA00008072"/>
    </source>
</evidence>
<evidence type="ECO:0000256" key="4">
    <source>
        <dbReference type="ARBA" id="ARBA00022833"/>
    </source>
</evidence>
<dbReference type="PROSITE" id="PS00059">
    <property type="entry name" value="ADH_ZINC"/>
    <property type="match status" value="1"/>
</dbReference>
<dbReference type="Pfam" id="PF08240">
    <property type="entry name" value="ADH_N"/>
    <property type="match status" value="1"/>
</dbReference>
<dbReference type="GO" id="GO:0004022">
    <property type="term" value="F:alcohol dehydrogenase (NAD+) activity"/>
    <property type="evidence" value="ECO:0007669"/>
    <property type="project" value="TreeGrafter"/>
</dbReference>
<dbReference type="GO" id="GO:0005737">
    <property type="term" value="C:cytoplasm"/>
    <property type="evidence" value="ECO:0007669"/>
    <property type="project" value="TreeGrafter"/>
</dbReference>
<evidence type="ECO:0000256" key="3">
    <source>
        <dbReference type="ARBA" id="ARBA00022723"/>
    </source>
</evidence>
<evidence type="ECO:0000313" key="10">
    <source>
        <dbReference type="Proteomes" id="UP000284375"/>
    </source>
</evidence>
<dbReference type="EMBL" id="LJZO01000007">
    <property type="protein sequence ID" value="ROW00988.1"/>
    <property type="molecule type" value="Genomic_DNA"/>
</dbReference>
<accession>A0A423WCF8</accession>
<keyword evidence="4 7" id="KW-0862">Zinc</keyword>
<dbReference type="PANTHER" id="PTHR42940">
    <property type="entry name" value="ALCOHOL DEHYDROGENASE 1-RELATED"/>
    <property type="match status" value="1"/>
</dbReference>
<dbReference type="InterPro" id="IPR013149">
    <property type="entry name" value="ADH-like_C"/>
</dbReference>
<protein>
    <recommendedName>
        <fullName evidence="8">Enoyl reductase (ER) domain-containing protein</fullName>
    </recommendedName>
</protein>
<reference evidence="9 10" key="1">
    <citation type="submission" date="2015-09" db="EMBL/GenBank/DDBJ databases">
        <title>Host preference determinants of Valsa canker pathogens revealed by comparative genomics.</title>
        <authorList>
            <person name="Yin Z."/>
            <person name="Huang L."/>
        </authorList>
    </citation>
    <scope>NUCLEOTIDE SEQUENCE [LARGE SCALE GENOMIC DNA]</scope>
    <source>
        <strain evidence="9 10">YSFL</strain>
    </source>
</reference>
<gene>
    <name evidence="9" type="ORF">VSDG_02723</name>
</gene>
<name>A0A423WCF8_CYTCH</name>
<evidence type="ECO:0000256" key="7">
    <source>
        <dbReference type="RuleBase" id="RU361277"/>
    </source>
</evidence>
<proteinExistence type="inferred from homology"/>
<evidence type="ECO:0000313" key="9">
    <source>
        <dbReference type="EMBL" id="ROW00988.1"/>
    </source>
</evidence>
<sequence length="365" mass="39079">MGDAREYPEFKIPKEGLAGVVKNEGPNFEVEVKMVPVPEIGPEDVLIKLNATGLCLTDVHFMQADWILPPMSTFGTCCPGHEGAGVIVKVGERVKTLKVGQRAGIKPVFDCCHTCPQCKMGQENFCPNAIQAGLHVDGSYKQYIKSPERYTAIIPDGVPDYVAGPIMCSASTIYTALKTSGLRAGQWACFPGGGGGVGIQGVQLATAMGIRSIVVDTGVERKALAESMGAEVFVDFKEVKNPAEKVVEITGGGAHAVLVTAYQAYPLCLEYLGTRPGSMVVCIGLPPKGECHVDVDPFRMVFYGQSVKGSFISTMADIDETLDFAKRGKLHLKPTVVGVSKWNESVQKLKKGQVAGRIVVDFNLP</sequence>
<dbReference type="CDD" id="cd08297">
    <property type="entry name" value="CAD3"/>
    <property type="match status" value="1"/>
</dbReference>
<dbReference type="Pfam" id="PF00107">
    <property type="entry name" value="ADH_zinc_N"/>
    <property type="match status" value="1"/>
</dbReference>
<keyword evidence="5" id="KW-0560">Oxidoreductase</keyword>
<dbReference type="InterPro" id="IPR002328">
    <property type="entry name" value="ADH_Zn_CS"/>
</dbReference>
<comment type="cofactor">
    <cofactor evidence="1 7">
        <name>Zn(2+)</name>
        <dbReference type="ChEBI" id="CHEBI:29105"/>
    </cofactor>
</comment>
<evidence type="ECO:0000256" key="5">
    <source>
        <dbReference type="ARBA" id="ARBA00023002"/>
    </source>
</evidence>
<evidence type="ECO:0000259" key="8">
    <source>
        <dbReference type="SMART" id="SM00829"/>
    </source>
</evidence>
<dbReference type="Gene3D" id="3.90.180.10">
    <property type="entry name" value="Medium-chain alcohol dehydrogenases, catalytic domain"/>
    <property type="match status" value="1"/>
</dbReference>
<dbReference type="SMART" id="SM00829">
    <property type="entry name" value="PKS_ER"/>
    <property type="match status" value="1"/>
</dbReference>
<organism evidence="9 10">
    <name type="scientific">Cytospora chrysosperma</name>
    <name type="common">Cytospora canker fungus</name>
    <name type="synonym">Sphaeria chrysosperma</name>
    <dbReference type="NCBI Taxonomy" id="252740"/>
    <lineage>
        <taxon>Eukaryota</taxon>
        <taxon>Fungi</taxon>
        <taxon>Dikarya</taxon>
        <taxon>Ascomycota</taxon>
        <taxon>Pezizomycotina</taxon>
        <taxon>Sordariomycetes</taxon>
        <taxon>Sordariomycetidae</taxon>
        <taxon>Diaporthales</taxon>
        <taxon>Cytosporaceae</taxon>
        <taxon>Cytospora</taxon>
    </lineage>
</organism>
<comment type="similarity">
    <text evidence="2 7">Belongs to the zinc-containing alcohol dehydrogenase family.</text>
</comment>
<dbReference type="InterPro" id="IPR036291">
    <property type="entry name" value="NAD(P)-bd_dom_sf"/>
</dbReference>
<dbReference type="GO" id="GO:0008270">
    <property type="term" value="F:zinc ion binding"/>
    <property type="evidence" value="ECO:0007669"/>
    <property type="project" value="InterPro"/>
</dbReference>
<dbReference type="OrthoDB" id="1879366at2759"/>
<dbReference type="InterPro" id="IPR020843">
    <property type="entry name" value="ER"/>
</dbReference>
<evidence type="ECO:0000256" key="1">
    <source>
        <dbReference type="ARBA" id="ARBA00001947"/>
    </source>
</evidence>
<dbReference type="SUPFAM" id="SSF51735">
    <property type="entry name" value="NAD(P)-binding Rossmann-fold domains"/>
    <property type="match status" value="1"/>
</dbReference>
<keyword evidence="6" id="KW-0520">NAD</keyword>
<evidence type="ECO:0000256" key="6">
    <source>
        <dbReference type="ARBA" id="ARBA00023027"/>
    </source>
</evidence>
<dbReference type="Proteomes" id="UP000284375">
    <property type="component" value="Unassembled WGS sequence"/>
</dbReference>
<dbReference type="AlphaFoldDB" id="A0A423WCF8"/>
<dbReference type="PANTHER" id="PTHR42940:SF1">
    <property type="entry name" value="ENOYL REDUCTASE (ER) DOMAIN-CONTAINING PROTEIN"/>
    <property type="match status" value="1"/>
</dbReference>
<dbReference type="SUPFAM" id="SSF50129">
    <property type="entry name" value="GroES-like"/>
    <property type="match status" value="1"/>
</dbReference>
<dbReference type="InterPro" id="IPR013154">
    <property type="entry name" value="ADH-like_N"/>
</dbReference>
<dbReference type="STRING" id="252740.A0A423WCF8"/>
<feature type="domain" description="Enoyl reductase (ER)" evidence="8">
    <location>
        <begin position="25"/>
        <end position="360"/>
    </location>
</feature>
<dbReference type="InterPro" id="IPR011032">
    <property type="entry name" value="GroES-like_sf"/>
</dbReference>